<dbReference type="InterPro" id="IPR027417">
    <property type="entry name" value="P-loop_NTPase"/>
</dbReference>
<dbReference type="InterPro" id="IPR052754">
    <property type="entry name" value="NTPase_KAP_P-loop"/>
</dbReference>
<name>A0ABV2YCV7_9ACTN</name>
<dbReference type="Pfam" id="PF07693">
    <property type="entry name" value="KAP_NTPase"/>
    <property type="match status" value="1"/>
</dbReference>
<protein>
    <submittedName>
        <fullName evidence="2">P-loop NTPase fold protein</fullName>
    </submittedName>
</protein>
<evidence type="ECO:0000313" key="2">
    <source>
        <dbReference type="EMBL" id="MEU3553386.1"/>
    </source>
</evidence>
<dbReference type="PANTHER" id="PTHR22674">
    <property type="entry name" value="NTPASE, KAP FAMILY P-LOOP DOMAIN-CONTAINING 1"/>
    <property type="match status" value="1"/>
</dbReference>
<dbReference type="Proteomes" id="UP001550850">
    <property type="component" value="Unassembled WGS sequence"/>
</dbReference>
<proteinExistence type="predicted"/>
<organism evidence="2 3">
    <name type="scientific">Streptomyces fragilis</name>
    <dbReference type="NCBI Taxonomy" id="67301"/>
    <lineage>
        <taxon>Bacteria</taxon>
        <taxon>Bacillati</taxon>
        <taxon>Actinomycetota</taxon>
        <taxon>Actinomycetes</taxon>
        <taxon>Kitasatosporales</taxon>
        <taxon>Streptomycetaceae</taxon>
        <taxon>Streptomyces</taxon>
    </lineage>
</organism>
<dbReference type="InterPro" id="IPR011646">
    <property type="entry name" value="KAP_P-loop"/>
</dbReference>
<accession>A0ABV2YCV7</accession>
<dbReference type="RefSeq" id="WP_159105556.1">
    <property type="nucleotide sequence ID" value="NZ_BEVZ01000002.1"/>
</dbReference>
<evidence type="ECO:0000313" key="3">
    <source>
        <dbReference type="Proteomes" id="UP001550850"/>
    </source>
</evidence>
<sequence>MSELQLWDDNPTTVDLLGFTSIVDTVVAALQSPSLDPVTIGINAPWGGGKSTVLGLLERELSQQTGYRVVRLDPWEFDDQFDVRGAVIGEILQDLLTTYADGEGKLEDSVNDLQERISWSRVASSMARGRLVAQTAELVEALTPRSKGDARSLAGFRSVFAELLQGLTSLKRLVVLVDDLDRCLPDAVMATLEAIKLFLSVEKVAFVLAADQQMVRESIAVSLDATGRGEQFAERYLEKIVQLPLSLPRISTDEAAAYIALLLSERRCPQEDHYTQLIGHAQQRRARGLSPVLADMQDLAWEPDADILRLASRFAEGLSTHRSGSPRSIKRFLNAFALRTRIAERHGIDIDASVIAKLMLLEDSHTKDFETLVGLQETQRSELLERWQAWGRDEQGVKPDEVSEMSKEWAASDPDLVNAPIGPYLSLAAALVSLTAAASLTQQQLTWVSDLASASDPHRNDAQKEVVAAPIADQQAVVHALIQRARRETETDPLVESLVHIAKHSPELRAAIAEGLWEVRKYLLPGAVVDLDASDVDELRALIPRLAQETDIEPAVREHAQTTMEQS</sequence>
<dbReference type="Gene3D" id="3.40.50.300">
    <property type="entry name" value="P-loop containing nucleotide triphosphate hydrolases"/>
    <property type="match status" value="1"/>
</dbReference>
<reference evidence="2 3" key="1">
    <citation type="submission" date="2024-06" db="EMBL/GenBank/DDBJ databases">
        <title>The Natural Products Discovery Center: Release of the First 8490 Sequenced Strains for Exploring Actinobacteria Biosynthetic Diversity.</title>
        <authorList>
            <person name="Kalkreuter E."/>
            <person name="Kautsar S.A."/>
            <person name="Yang D."/>
            <person name="Bader C.D."/>
            <person name="Teijaro C.N."/>
            <person name="Fluegel L."/>
            <person name="Davis C.M."/>
            <person name="Simpson J.R."/>
            <person name="Lauterbach L."/>
            <person name="Steele A.D."/>
            <person name="Gui C."/>
            <person name="Meng S."/>
            <person name="Li G."/>
            <person name="Viehrig K."/>
            <person name="Ye F."/>
            <person name="Su P."/>
            <person name="Kiefer A.F."/>
            <person name="Nichols A."/>
            <person name="Cepeda A.J."/>
            <person name="Yan W."/>
            <person name="Fan B."/>
            <person name="Jiang Y."/>
            <person name="Adhikari A."/>
            <person name="Zheng C.-J."/>
            <person name="Schuster L."/>
            <person name="Cowan T.M."/>
            <person name="Smanski M.J."/>
            <person name="Chevrette M.G."/>
            <person name="De Carvalho L.P.S."/>
            <person name="Shen B."/>
        </authorList>
    </citation>
    <scope>NUCLEOTIDE SEQUENCE [LARGE SCALE GENOMIC DNA]</scope>
    <source>
        <strain evidence="2 3">NPDC038104</strain>
    </source>
</reference>
<keyword evidence="3" id="KW-1185">Reference proteome</keyword>
<dbReference type="EMBL" id="JBEZUR010000003">
    <property type="protein sequence ID" value="MEU3553386.1"/>
    <property type="molecule type" value="Genomic_DNA"/>
</dbReference>
<evidence type="ECO:0000259" key="1">
    <source>
        <dbReference type="Pfam" id="PF07693"/>
    </source>
</evidence>
<gene>
    <name evidence="2" type="ORF">AB0E65_03960</name>
</gene>
<feature type="domain" description="KAP NTPase" evidence="1">
    <location>
        <begin position="20"/>
        <end position="342"/>
    </location>
</feature>
<dbReference type="PANTHER" id="PTHR22674:SF6">
    <property type="entry name" value="NTPASE KAP FAMILY P-LOOP DOMAIN-CONTAINING PROTEIN 1"/>
    <property type="match status" value="1"/>
</dbReference>
<dbReference type="SUPFAM" id="SSF52540">
    <property type="entry name" value="P-loop containing nucleoside triphosphate hydrolases"/>
    <property type="match status" value="1"/>
</dbReference>
<comment type="caution">
    <text evidence="2">The sequence shown here is derived from an EMBL/GenBank/DDBJ whole genome shotgun (WGS) entry which is preliminary data.</text>
</comment>